<dbReference type="KEGG" id="tdl:TDEL_0C02870"/>
<name>G8ZRN4_TORDE</name>
<dbReference type="GO" id="GO:0060261">
    <property type="term" value="P:positive regulation of transcription initiation by RNA polymerase II"/>
    <property type="evidence" value="ECO:0007669"/>
    <property type="project" value="EnsemblFungi"/>
</dbReference>
<keyword evidence="4 9" id="KW-0805">Transcription regulation</keyword>
<comment type="subunit">
    <text evidence="9">Component of the Mediator complex.</text>
</comment>
<evidence type="ECO:0000256" key="1">
    <source>
        <dbReference type="ARBA" id="ARBA00004123"/>
    </source>
</evidence>
<dbReference type="EMBL" id="HE616744">
    <property type="protein sequence ID" value="CCE91176.1"/>
    <property type="molecule type" value="Genomic_DNA"/>
</dbReference>
<dbReference type="GO" id="GO:0070847">
    <property type="term" value="C:core mediator complex"/>
    <property type="evidence" value="ECO:0007669"/>
    <property type="project" value="EnsemblFungi"/>
</dbReference>
<evidence type="ECO:0000256" key="3">
    <source>
        <dbReference type="ARBA" id="ARBA00019615"/>
    </source>
</evidence>
<dbReference type="GO" id="GO:0032968">
    <property type="term" value="P:positive regulation of transcription elongation by RNA polymerase II"/>
    <property type="evidence" value="ECO:0007669"/>
    <property type="project" value="EnsemblFungi"/>
</dbReference>
<keyword evidence="5 9" id="KW-0010">Activator</keyword>
<dbReference type="InterPro" id="IPR013942">
    <property type="entry name" value="Mediator_Med19_fun"/>
</dbReference>
<evidence type="ECO:0000256" key="5">
    <source>
        <dbReference type="ARBA" id="ARBA00023159"/>
    </source>
</evidence>
<evidence type="ECO:0000256" key="2">
    <source>
        <dbReference type="ARBA" id="ARBA00009259"/>
    </source>
</evidence>
<dbReference type="Pfam" id="PF08633">
    <property type="entry name" value="Rox3"/>
    <property type="match status" value="1"/>
</dbReference>
<evidence type="ECO:0000256" key="8">
    <source>
        <dbReference type="ARBA" id="ARBA00032018"/>
    </source>
</evidence>
<dbReference type="FunCoup" id="G8ZRN4">
    <property type="interactions" value="95"/>
</dbReference>
<feature type="compositionally biased region" description="Polar residues" evidence="10">
    <location>
        <begin position="182"/>
        <end position="193"/>
    </location>
</feature>
<keyword evidence="7 9" id="KW-0539">Nucleus</keyword>
<dbReference type="GO" id="GO:0003713">
    <property type="term" value="F:transcription coactivator activity"/>
    <property type="evidence" value="ECO:0007669"/>
    <property type="project" value="EnsemblFungi"/>
</dbReference>
<dbReference type="AlphaFoldDB" id="G8ZRN4"/>
<dbReference type="STRING" id="1076872.G8ZRN4"/>
<protein>
    <recommendedName>
        <fullName evidence="3 9">Mediator of RNA polymerase II transcription subunit 19</fullName>
    </recommendedName>
    <alternativeName>
        <fullName evidence="8 9">Mediator complex subunit 19</fullName>
    </alternativeName>
</protein>
<dbReference type="OrthoDB" id="2160599at2759"/>
<sequence length="204" mass="23082">MSAAIDEQTLPSYYYYVDPEVTYQASRPNPLEDLISAYGLQDLSHQVARANSDGSKAIKLRKSYKNQISELSGKFGTIPTRENGKGGEVAHILFQNNPDMMNQVRKESGMTPEEYHTAMINRDASLFEPPNLDWNMCRSVLSQFERSYPTEFQNQPGFQVEDLAFDLDGTGKVNAKKRKVKSNGSSMATPNSDMQEDVKRRRLE</sequence>
<comment type="subcellular location">
    <subcellularLocation>
        <location evidence="1 9">Nucleus</location>
    </subcellularLocation>
</comment>
<evidence type="ECO:0000256" key="4">
    <source>
        <dbReference type="ARBA" id="ARBA00023015"/>
    </source>
</evidence>
<feature type="region of interest" description="Disordered" evidence="10">
    <location>
        <begin position="175"/>
        <end position="204"/>
    </location>
</feature>
<evidence type="ECO:0000256" key="10">
    <source>
        <dbReference type="SAM" id="MobiDB-lite"/>
    </source>
</evidence>
<dbReference type="PANTHER" id="PTHR28270">
    <property type="entry name" value="MEDIATOR OF RNA POLYMERASE II TRANSCRIPTION SUBUNIT 19"/>
    <property type="match status" value="1"/>
</dbReference>
<dbReference type="Proteomes" id="UP000005627">
    <property type="component" value="Chromosome 3"/>
</dbReference>
<accession>G8ZRN4</accession>
<dbReference type="GO" id="GO:0051123">
    <property type="term" value="P:RNA polymerase II preinitiation complex assembly"/>
    <property type="evidence" value="ECO:0007669"/>
    <property type="project" value="EnsemblFungi"/>
</dbReference>
<comment type="similarity">
    <text evidence="2 9">Belongs to the Mediator complex subunit 19 family.</text>
</comment>
<evidence type="ECO:0000256" key="7">
    <source>
        <dbReference type="ARBA" id="ARBA00023242"/>
    </source>
</evidence>
<gene>
    <name evidence="11" type="primary">TDEL0C02870</name>
    <name evidence="9" type="synonym">MED19</name>
    <name evidence="11" type="ORF">TDEL_0C02870</name>
</gene>
<evidence type="ECO:0000313" key="11">
    <source>
        <dbReference type="EMBL" id="CCE91176.1"/>
    </source>
</evidence>
<dbReference type="eggNOG" id="ENOG502QXG3">
    <property type="taxonomic scope" value="Eukaryota"/>
</dbReference>
<evidence type="ECO:0000256" key="9">
    <source>
        <dbReference type="RuleBase" id="RU364151"/>
    </source>
</evidence>
<dbReference type="GO" id="GO:0000122">
    <property type="term" value="P:negative regulation of transcription by RNA polymerase II"/>
    <property type="evidence" value="ECO:0007669"/>
    <property type="project" value="EnsemblFungi"/>
</dbReference>
<reference evidence="11 12" key="1">
    <citation type="journal article" date="2011" name="Proc. Natl. Acad. Sci. U.S.A.">
        <title>Evolutionary erosion of yeast sex chromosomes by mating-type switching accidents.</title>
        <authorList>
            <person name="Gordon J.L."/>
            <person name="Armisen D."/>
            <person name="Proux-Wera E."/>
            <person name="Oheigeartaigh S.S."/>
            <person name="Byrne K.P."/>
            <person name="Wolfe K.H."/>
        </authorList>
    </citation>
    <scope>NUCLEOTIDE SEQUENCE [LARGE SCALE GENOMIC DNA]</scope>
    <source>
        <strain evidence="12">ATCC 10662 / CBS 1146 / NBRC 0425 / NCYC 2629 / NRRL Y-866</strain>
    </source>
</reference>
<dbReference type="PANTHER" id="PTHR28270:SF1">
    <property type="entry name" value="MEDIATOR OF RNA POLYMERASE II TRANSCRIPTION SUBUNIT 19"/>
    <property type="match status" value="1"/>
</dbReference>
<dbReference type="InParanoid" id="G8ZRN4"/>
<dbReference type="GeneID" id="11500511"/>
<dbReference type="GO" id="GO:0016592">
    <property type="term" value="C:mediator complex"/>
    <property type="evidence" value="ECO:0007669"/>
    <property type="project" value="InterPro"/>
</dbReference>
<keyword evidence="6 9" id="KW-0804">Transcription</keyword>
<dbReference type="RefSeq" id="XP_003680387.1">
    <property type="nucleotide sequence ID" value="XM_003680339.1"/>
</dbReference>
<evidence type="ECO:0000313" key="12">
    <source>
        <dbReference type="Proteomes" id="UP000005627"/>
    </source>
</evidence>
<evidence type="ECO:0000256" key="6">
    <source>
        <dbReference type="ARBA" id="ARBA00023163"/>
    </source>
</evidence>
<dbReference type="HOGENOM" id="CLU_117719_0_0_1"/>
<keyword evidence="12" id="KW-1185">Reference proteome</keyword>
<proteinExistence type="inferred from homology"/>
<dbReference type="GO" id="GO:0001113">
    <property type="term" value="P:transcription open complex formation at RNA polymerase II promoter"/>
    <property type="evidence" value="ECO:0007669"/>
    <property type="project" value="EnsemblFungi"/>
</dbReference>
<organism evidence="11 12">
    <name type="scientific">Torulaspora delbrueckii</name>
    <name type="common">Yeast</name>
    <name type="synonym">Candida colliculosa</name>
    <dbReference type="NCBI Taxonomy" id="4950"/>
    <lineage>
        <taxon>Eukaryota</taxon>
        <taxon>Fungi</taxon>
        <taxon>Dikarya</taxon>
        <taxon>Ascomycota</taxon>
        <taxon>Saccharomycotina</taxon>
        <taxon>Saccharomycetes</taxon>
        <taxon>Saccharomycetales</taxon>
        <taxon>Saccharomycetaceae</taxon>
        <taxon>Torulaspora</taxon>
    </lineage>
</organism>
<comment type="function">
    <text evidence="9">Component of the Mediator complex, a coactivator involved in the regulated transcription of nearly all RNA polymerase II-dependent genes. Mediator functions as a bridge to convey information from gene-specific regulatory proteins to the basal RNA polymerase II transcription machinery. Mediator is recruited to promoters by direct interactions with regulatory proteins and serves as a scaffold for the assembly of a functional preinitiation complex with RNA polymerase II and the general transcription factors.</text>
</comment>